<evidence type="ECO:0000313" key="2">
    <source>
        <dbReference type="EMBL" id="APT56904.1"/>
    </source>
</evidence>
<keyword evidence="1" id="KW-0472">Membrane</keyword>
<name>A0A1L7ADN4_9PROT</name>
<accession>A0A1L7ADN4</accession>
<evidence type="ECO:0008006" key="4">
    <source>
        <dbReference type="Google" id="ProtNLM"/>
    </source>
</evidence>
<gene>
    <name evidence="2" type="ORF">RGI145_07110</name>
</gene>
<dbReference type="KEGG" id="rgi:RGI145_07110"/>
<organism evidence="2 3">
    <name type="scientific">Roseomonas gilardii</name>
    <dbReference type="NCBI Taxonomy" id="257708"/>
    <lineage>
        <taxon>Bacteria</taxon>
        <taxon>Pseudomonadati</taxon>
        <taxon>Pseudomonadota</taxon>
        <taxon>Alphaproteobacteria</taxon>
        <taxon>Acetobacterales</taxon>
        <taxon>Roseomonadaceae</taxon>
        <taxon>Roseomonas</taxon>
    </lineage>
</organism>
<feature type="transmembrane region" description="Helical" evidence="1">
    <location>
        <begin position="53"/>
        <end position="73"/>
    </location>
</feature>
<feature type="transmembrane region" description="Helical" evidence="1">
    <location>
        <begin position="144"/>
        <end position="163"/>
    </location>
</feature>
<evidence type="ECO:0000256" key="1">
    <source>
        <dbReference type="SAM" id="Phobius"/>
    </source>
</evidence>
<keyword evidence="1" id="KW-1133">Transmembrane helix</keyword>
<feature type="transmembrane region" description="Helical" evidence="1">
    <location>
        <begin position="175"/>
        <end position="197"/>
    </location>
</feature>
<protein>
    <recommendedName>
        <fullName evidence="4">Yip1 domain-containing protein</fullName>
    </recommendedName>
</protein>
<keyword evidence="1" id="KW-0812">Transmembrane</keyword>
<sequence length="200" mass="21086">MPRLSAPQQPSAAPPALAVQVLAGLRGAVLLARGKAVGIDFTCLSPEGAARSFWAALICLPAFVLLRLVSGAAGEVGTDPLRFLVAELSGFACSWAGYALASYWLAARAGLLARWPRFIAAWNWANIVQYVVLLVLLPVPPGMVATWLGIAAFGYAMWLEWFVAREALGVNAFQAATFVALDLAISIFLAGAVQAVAMVD</sequence>
<evidence type="ECO:0000313" key="3">
    <source>
        <dbReference type="Proteomes" id="UP000185494"/>
    </source>
</evidence>
<feature type="transmembrane region" description="Helical" evidence="1">
    <location>
        <begin position="12"/>
        <end position="32"/>
    </location>
</feature>
<proteinExistence type="predicted"/>
<dbReference type="STRING" id="257708.RGI145_07110"/>
<dbReference type="RefSeq" id="WP_075797823.1">
    <property type="nucleotide sequence ID" value="NZ_CP015583.1"/>
</dbReference>
<dbReference type="AlphaFoldDB" id="A0A1L7ADN4"/>
<dbReference type="Proteomes" id="UP000185494">
    <property type="component" value="Chromosome 1"/>
</dbReference>
<feature type="transmembrane region" description="Helical" evidence="1">
    <location>
        <begin position="85"/>
        <end position="106"/>
    </location>
</feature>
<dbReference type="EMBL" id="CP015583">
    <property type="protein sequence ID" value="APT56904.1"/>
    <property type="molecule type" value="Genomic_DNA"/>
</dbReference>
<feature type="transmembrane region" description="Helical" evidence="1">
    <location>
        <begin position="118"/>
        <end position="138"/>
    </location>
</feature>
<reference evidence="2 3" key="1">
    <citation type="submission" date="2016-05" db="EMBL/GenBank/DDBJ databases">
        <title>Complete Genome and Methylome Analysis of Psychrotrophic Bacterial Isolates from Antarctic Lake Untersee.</title>
        <authorList>
            <person name="Fomenkov A."/>
            <person name="Akimov V.N."/>
            <person name="Vasilyeva L.V."/>
            <person name="Andersen D."/>
            <person name="Vincze T."/>
            <person name="Roberts R.J."/>
        </authorList>
    </citation>
    <scope>NUCLEOTIDE SEQUENCE [LARGE SCALE GENOMIC DNA]</scope>
    <source>
        <strain evidence="2 3">U14-5</strain>
    </source>
</reference>